<feature type="domain" description="DUF4440" evidence="1">
    <location>
        <begin position="13"/>
        <end position="115"/>
    </location>
</feature>
<dbReference type="EMBL" id="FRAT01000002">
    <property type="protein sequence ID" value="SHK36060.1"/>
    <property type="molecule type" value="Genomic_DNA"/>
</dbReference>
<evidence type="ECO:0000259" key="1">
    <source>
        <dbReference type="Pfam" id="PF14534"/>
    </source>
</evidence>
<dbReference type="OrthoDB" id="8776068at2"/>
<evidence type="ECO:0000313" key="2">
    <source>
        <dbReference type="EMBL" id="SFB76682.1"/>
    </source>
</evidence>
<dbReference type="InterPro" id="IPR032710">
    <property type="entry name" value="NTF2-like_dom_sf"/>
</dbReference>
<dbReference type="EMBL" id="FOKU01000002">
    <property type="protein sequence ID" value="SFB76682.1"/>
    <property type="molecule type" value="Genomic_DNA"/>
</dbReference>
<organism evidence="3 4">
    <name type="scientific">Flagellimonas taeanensis</name>
    <dbReference type="NCBI Taxonomy" id="1005926"/>
    <lineage>
        <taxon>Bacteria</taxon>
        <taxon>Pseudomonadati</taxon>
        <taxon>Bacteroidota</taxon>
        <taxon>Flavobacteriia</taxon>
        <taxon>Flavobacteriales</taxon>
        <taxon>Flavobacteriaceae</taxon>
        <taxon>Flagellimonas</taxon>
    </lineage>
</organism>
<reference evidence="3 4" key="1">
    <citation type="submission" date="2016-11" db="EMBL/GenBank/DDBJ databases">
        <authorList>
            <person name="Varghese N."/>
            <person name="Submissions S."/>
        </authorList>
    </citation>
    <scope>NUCLEOTIDE SEQUENCE [LARGE SCALE GENOMIC DNA]</scope>
    <source>
        <strain evidence="3 4">CGMCC 1.12174</strain>
        <strain evidence="2 5">DSM 26351</strain>
    </source>
</reference>
<keyword evidence="5" id="KW-1185">Reference proteome</keyword>
<name>A0A1M6RUJ0_9FLAO</name>
<sequence length="127" mass="14638">MTDKELKEYFSCIEENFNLAVISNNVDKIKECITEDWVLVDSQGGIIPQERFFQIVEKGLLSHSTMTKEILRVKIYGEIALVTGRGKNTATWQGQNIEADEWITDVYKKENEKWLCVLTHLTPVKNS</sequence>
<proteinExistence type="predicted"/>
<accession>A0A1M6RUJ0</accession>
<dbReference type="STRING" id="1055723.SAMN05216293_0882"/>
<comment type="caution">
    <text evidence="3">The sequence shown here is derived from an EMBL/GenBank/DDBJ whole genome shotgun (WGS) entry which is preliminary data.</text>
</comment>
<evidence type="ECO:0000313" key="5">
    <source>
        <dbReference type="Proteomes" id="UP000198940"/>
    </source>
</evidence>
<dbReference type="SUPFAM" id="SSF54427">
    <property type="entry name" value="NTF2-like"/>
    <property type="match status" value="1"/>
</dbReference>
<gene>
    <name evidence="2" type="ORF">SAMN04487891_102205</name>
    <name evidence="3" type="ORF">SAMN05216293_0882</name>
</gene>
<dbReference type="Gene3D" id="3.10.450.50">
    <property type="match status" value="1"/>
</dbReference>
<dbReference type="InterPro" id="IPR027843">
    <property type="entry name" value="DUF4440"/>
</dbReference>
<evidence type="ECO:0000313" key="4">
    <source>
        <dbReference type="Proteomes" id="UP000184031"/>
    </source>
</evidence>
<dbReference type="Proteomes" id="UP000184031">
    <property type="component" value="Unassembled WGS sequence"/>
</dbReference>
<dbReference type="Pfam" id="PF14534">
    <property type="entry name" value="DUF4440"/>
    <property type="match status" value="1"/>
</dbReference>
<dbReference type="RefSeq" id="WP_072877303.1">
    <property type="nucleotide sequence ID" value="NZ_FOKU01000002.1"/>
</dbReference>
<dbReference type="Proteomes" id="UP000198940">
    <property type="component" value="Unassembled WGS sequence"/>
</dbReference>
<protein>
    <recommendedName>
        <fullName evidence="1">DUF4440 domain-containing protein</fullName>
    </recommendedName>
</protein>
<evidence type="ECO:0000313" key="3">
    <source>
        <dbReference type="EMBL" id="SHK36060.1"/>
    </source>
</evidence>
<dbReference type="AlphaFoldDB" id="A0A1M6RUJ0"/>